<dbReference type="Gene3D" id="3.40.50.300">
    <property type="entry name" value="P-loop containing nucleotide triphosphate hydrolases"/>
    <property type="match status" value="1"/>
</dbReference>
<comment type="subcellular location">
    <subcellularLocation>
        <location evidence="8">Cytoplasm</location>
    </subcellularLocation>
</comment>
<dbReference type="GO" id="GO:0005524">
    <property type="term" value="F:ATP binding"/>
    <property type="evidence" value="ECO:0007669"/>
    <property type="project" value="UniProtKB-UniRule"/>
</dbReference>
<feature type="binding site" evidence="8">
    <location>
        <position position="56"/>
    </location>
    <ligand>
        <name>ATP</name>
        <dbReference type="ChEBI" id="CHEBI:30616"/>
    </ligand>
</feature>
<feature type="binding site" evidence="8">
    <location>
        <begin position="178"/>
        <end position="179"/>
    </location>
    <ligand>
        <name>ATP</name>
        <dbReference type="ChEBI" id="CHEBI:30616"/>
    </ligand>
</feature>
<dbReference type="Proteomes" id="UP000199445">
    <property type="component" value="Unassembled WGS sequence"/>
</dbReference>
<name>A0A1I3PPK5_9GAMM</name>
<sequence>MAKKTYFVTGTNTGVGKTIATATLLEAAREQGLKTIAMKPIASGCEHTALGLRNDDALLLQSAITEEISYEAINPIALEPAIAPHVAAHQAGQTISAQRIIGFCRGTQIRPSDLMLIEGAGGWRVPLNDRETYAAVPREMGLGVIVVIPLQLGCINHALLTVEAIQADGLRVAGWIGNRIDPEPMECEQETLNYLSLHLKTPCLGVLPWIEGKPDKSLPGILKKYVNIEPLIEN</sequence>
<keyword evidence="10" id="KW-1185">Reference proteome</keyword>
<reference evidence="9 10" key="1">
    <citation type="submission" date="2016-10" db="EMBL/GenBank/DDBJ databases">
        <authorList>
            <person name="de Groot N.N."/>
        </authorList>
    </citation>
    <scope>NUCLEOTIDE SEQUENCE [LARGE SCALE GENOMIC DNA]</scope>
    <source>
        <strain evidence="9 10">IBRC-M 10445</strain>
    </source>
</reference>
<dbReference type="GO" id="GO:0000287">
    <property type="term" value="F:magnesium ion binding"/>
    <property type="evidence" value="ECO:0007669"/>
    <property type="project" value="UniProtKB-UniRule"/>
</dbReference>
<comment type="catalytic activity">
    <reaction evidence="8">
        <text>(7R,8S)-7,8-diammoniononanoate + CO2 + ATP = (4R,5S)-dethiobiotin + ADP + phosphate + 3 H(+)</text>
        <dbReference type="Rhea" id="RHEA:15805"/>
        <dbReference type="ChEBI" id="CHEBI:15378"/>
        <dbReference type="ChEBI" id="CHEBI:16526"/>
        <dbReference type="ChEBI" id="CHEBI:30616"/>
        <dbReference type="ChEBI" id="CHEBI:43474"/>
        <dbReference type="ChEBI" id="CHEBI:149469"/>
        <dbReference type="ChEBI" id="CHEBI:149473"/>
        <dbReference type="ChEBI" id="CHEBI:456216"/>
        <dbReference type="EC" id="6.3.3.3"/>
    </reaction>
</comment>
<dbReference type="Pfam" id="PF13500">
    <property type="entry name" value="AAA_26"/>
    <property type="match status" value="1"/>
</dbReference>
<protein>
    <recommendedName>
        <fullName evidence="8">ATP-dependent dethiobiotin synthetase BioD</fullName>
        <ecNumber evidence="8">6.3.3.3</ecNumber>
    </recommendedName>
    <alternativeName>
        <fullName evidence="8">DTB synthetase</fullName>
        <shortName evidence="8">DTBS</shortName>
    </alternativeName>
    <alternativeName>
        <fullName evidence="8">Dethiobiotin synthase</fullName>
    </alternativeName>
</protein>
<proteinExistence type="inferred from homology"/>
<dbReference type="CDD" id="cd03109">
    <property type="entry name" value="DTBS"/>
    <property type="match status" value="1"/>
</dbReference>
<comment type="similarity">
    <text evidence="8">Belongs to the dethiobiotin synthetase family.</text>
</comment>
<evidence type="ECO:0000256" key="7">
    <source>
        <dbReference type="ARBA" id="ARBA00022842"/>
    </source>
</evidence>
<keyword evidence="2 8" id="KW-0436">Ligase</keyword>
<gene>
    <name evidence="8" type="primary">bioD</name>
    <name evidence="9" type="ORF">SAMN05216429_101276</name>
</gene>
<evidence type="ECO:0000313" key="9">
    <source>
        <dbReference type="EMBL" id="SFJ23714.1"/>
    </source>
</evidence>
<evidence type="ECO:0000313" key="10">
    <source>
        <dbReference type="Proteomes" id="UP000199445"/>
    </source>
</evidence>
<dbReference type="PANTHER" id="PTHR43210">
    <property type="entry name" value="DETHIOBIOTIN SYNTHETASE"/>
    <property type="match status" value="1"/>
</dbReference>
<comment type="cofactor">
    <cofactor evidence="8">
        <name>Mg(2+)</name>
        <dbReference type="ChEBI" id="CHEBI:18420"/>
    </cofactor>
</comment>
<keyword evidence="5 8" id="KW-0093">Biotin biosynthesis</keyword>
<dbReference type="FunFam" id="3.40.50.300:FF:000292">
    <property type="entry name" value="ATP-dependent dethiobiotin synthetase BioD"/>
    <property type="match status" value="1"/>
</dbReference>
<dbReference type="AlphaFoldDB" id="A0A1I3PPK5"/>
<feature type="binding site" evidence="8">
    <location>
        <begin position="118"/>
        <end position="121"/>
    </location>
    <ligand>
        <name>ATP</name>
        <dbReference type="ChEBI" id="CHEBI:30616"/>
    </ligand>
</feature>
<feature type="binding site" evidence="8">
    <location>
        <begin position="208"/>
        <end position="210"/>
    </location>
    <ligand>
        <name>ATP</name>
        <dbReference type="ChEBI" id="CHEBI:30616"/>
    </ligand>
</feature>
<evidence type="ECO:0000256" key="8">
    <source>
        <dbReference type="HAMAP-Rule" id="MF_00336"/>
    </source>
</evidence>
<dbReference type="PIRSF" id="PIRSF006755">
    <property type="entry name" value="DTB_synth"/>
    <property type="match status" value="1"/>
</dbReference>
<dbReference type="UniPathway" id="UPA00078">
    <property type="reaction ID" value="UER00161"/>
</dbReference>
<feature type="binding site" evidence="8">
    <location>
        <position position="118"/>
    </location>
    <ligand>
        <name>Mg(2+)</name>
        <dbReference type="ChEBI" id="CHEBI:18420"/>
    </ligand>
</feature>
<comment type="pathway">
    <text evidence="8">Cofactor biosynthesis; biotin biosynthesis; biotin from 7,8-diaminononanoate: step 1/2.</text>
</comment>
<dbReference type="GO" id="GO:0005829">
    <property type="term" value="C:cytosol"/>
    <property type="evidence" value="ECO:0007669"/>
    <property type="project" value="TreeGrafter"/>
</dbReference>
<dbReference type="GO" id="GO:0042803">
    <property type="term" value="F:protein homodimerization activity"/>
    <property type="evidence" value="ECO:0007669"/>
    <property type="project" value="UniProtKB-ARBA"/>
</dbReference>
<accession>A0A1I3PPK5</accession>
<feature type="active site" evidence="8">
    <location>
        <position position="39"/>
    </location>
</feature>
<dbReference type="InterPro" id="IPR004472">
    <property type="entry name" value="DTB_synth_BioD"/>
</dbReference>
<dbReference type="GO" id="GO:0004141">
    <property type="term" value="F:dethiobiotin synthase activity"/>
    <property type="evidence" value="ECO:0007669"/>
    <property type="project" value="UniProtKB-UniRule"/>
</dbReference>
<evidence type="ECO:0000256" key="3">
    <source>
        <dbReference type="ARBA" id="ARBA00022723"/>
    </source>
</evidence>
<comment type="subunit">
    <text evidence="8">Homodimer.</text>
</comment>
<dbReference type="PANTHER" id="PTHR43210:SF5">
    <property type="entry name" value="DETHIOBIOTIN SYNTHETASE"/>
    <property type="match status" value="1"/>
</dbReference>
<organism evidence="9 10">
    <name type="scientific">Marinobacter persicus</name>
    <dbReference type="NCBI Taxonomy" id="930118"/>
    <lineage>
        <taxon>Bacteria</taxon>
        <taxon>Pseudomonadati</taxon>
        <taxon>Pseudomonadota</taxon>
        <taxon>Gammaproteobacteria</taxon>
        <taxon>Pseudomonadales</taxon>
        <taxon>Marinobacteraceae</taxon>
        <taxon>Marinobacter</taxon>
    </lineage>
</organism>
<evidence type="ECO:0000256" key="5">
    <source>
        <dbReference type="ARBA" id="ARBA00022756"/>
    </source>
</evidence>
<evidence type="ECO:0000256" key="4">
    <source>
        <dbReference type="ARBA" id="ARBA00022741"/>
    </source>
</evidence>
<comment type="function">
    <text evidence="8">Catalyzes a mechanistically unusual reaction, the ATP-dependent insertion of CO2 between the N7 and N8 nitrogen atoms of 7,8-diaminopelargonic acid (DAPA, also called 7,8-diammoniononanoate) to form a ureido ring.</text>
</comment>
<evidence type="ECO:0000256" key="1">
    <source>
        <dbReference type="ARBA" id="ARBA00022490"/>
    </source>
</evidence>
<dbReference type="RefSeq" id="WP_091700616.1">
    <property type="nucleotide sequence ID" value="NZ_BMYN01000015.1"/>
</dbReference>
<keyword evidence="6 8" id="KW-0067">ATP-binding</keyword>
<dbReference type="SUPFAM" id="SSF52540">
    <property type="entry name" value="P-loop containing nucleoside triphosphate hydrolases"/>
    <property type="match status" value="1"/>
</dbReference>
<feature type="binding site" evidence="8">
    <location>
        <position position="43"/>
    </location>
    <ligand>
        <name>substrate</name>
    </ligand>
</feature>
<comment type="caution">
    <text evidence="8">Lacks conserved residue(s) required for the propagation of feature annotation.</text>
</comment>
<dbReference type="EMBL" id="FOSC01000001">
    <property type="protein sequence ID" value="SFJ23714.1"/>
    <property type="molecule type" value="Genomic_DNA"/>
</dbReference>
<feature type="binding site" evidence="8">
    <location>
        <begin position="14"/>
        <end position="19"/>
    </location>
    <ligand>
        <name>ATP</name>
        <dbReference type="ChEBI" id="CHEBI:30616"/>
    </ligand>
</feature>
<dbReference type="OrthoDB" id="9802097at2"/>
<feature type="binding site" evidence="8">
    <location>
        <position position="18"/>
    </location>
    <ligand>
        <name>Mg(2+)</name>
        <dbReference type="ChEBI" id="CHEBI:18420"/>
    </ligand>
</feature>
<dbReference type="NCBIfam" id="TIGR00347">
    <property type="entry name" value="bioD"/>
    <property type="match status" value="1"/>
</dbReference>
<dbReference type="GO" id="GO:0009102">
    <property type="term" value="P:biotin biosynthetic process"/>
    <property type="evidence" value="ECO:0007669"/>
    <property type="project" value="UniProtKB-UniRule"/>
</dbReference>
<dbReference type="InterPro" id="IPR027417">
    <property type="entry name" value="P-loop_NTPase"/>
</dbReference>
<keyword evidence="4 8" id="KW-0547">Nucleotide-binding</keyword>
<dbReference type="HAMAP" id="MF_00336">
    <property type="entry name" value="BioD"/>
    <property type="match status" value="1"/>
</dbReference>
<keyword evidence="1 8" id="KW-0963">Cytoplasm</keyword>
<keyword evidence="3 8" id="KW-0479">Metal-binding</keyword>
<dbReference type="EC" id="6.3.3.3" evidence="8"/>
<keyword evidence="7 8" id="KW-0460">Magnesium</keyword>
<evidence type="ECO:0000256" key="2">
    <source>
        <dbReference type="ARBA" id="ARBA00022598"/>
    </source>
</evidence>
<evidence type="ECO:0000256" key="6">
    <source>
        <dbReference type="ARBA" id="ARBA00022840"/>
    </source>
</evidence>
<feature type="binding site" evidence="8">
    <location>
        <position position="56"/>
    </location>
    <ligand>
        <name>Mg(2+)</name>
        <dbReference type="ChEBI" id="CHEBI:18420"/>
    </ligand>
</feature>